<dbReference type="OrthoDB" id="2613830at2"/>
<evidence type="ECO:0000313" key="1">
    <source>
        <dbReference type="EMBL" id="RYJ42811.1"/>
    </source>
</evidence>
<dbReference type="SUPFAM" id="SSF54427">
    <property type="entry name" value="NTF2-like"/>
    <property type="match status" value="1"/>
</dbReference>
<protein>
    <submittedName>
        <fullName evidence="1">Ntf2-like domain containing protein</fullName>
    </submittedName>
</protein>
<gene>
    <name evidence="1" type="ORF">NU09_1910</name>
</gene>
<dbReference type="Proteomes" id="UP000289775">
    <property type="component" value="Unassembled WGS sequence"/>
</dbReference>
<dbReference type="AlphaFoldDB" id="A0A444WA89"/>
<dbReference type="Gene3D" id="3.10.450.50">
    <property type="match status" value="1"/>
</dbReference>
<reference evidence="1 2" key="1">
    <citation type="submission" date="2014-12" db="EMBL/GenBank/DDBJ databases">
        <title>Genome sequence of Flavobacterium beibuense RSKm HC5.</title>
        <authorList>
            <person name="Kim J.F."/>
            <person name="Song J.Y."/>
            <person name="Kwak M.-J."/>
            <person name="Lee S.-W."/>
        </authorList>
    </citation>
    <scope>NUCLEOTIDE SEQUENCE [LARGE SCALE GENOMIC DNA]</scope>
    <source>
        <strain evidence="1 2">RSKm HC5</strain>
    </source>
</reference>
<comment type="caution">
    <text evidence="1">The sequence shown here is derived from an EMBL/GenBank/DDBJ whole genome shotgun (WGS) entry which is preliminary data.</text>
</comment>
<dbReference type="InterPro" id="IPR032710">
    <property type="entry name" value="NTF2-like_dom_sf"/>
</dbReference>
<dbReference type="EMBL" id="JUIW01000006">
    <property type="protein sequence ID" value="RYJ42811.1"/>
    <property type="molecule type" value="Genomic_DNA"/>
</dbReference>
<organism evidence="1 2">
    <name type="scientific">Flavobacterium beibuense</name>
    <dbReference type="NCBI Taxonomy" id="657326"/>
    <lineage>
        <taxon>Bacteria</taxon>
        <taxon>Pseudomonadati</taxon>
        <taxon>Bacteroidota</taxon>
        <taxon>Flavobacteriia</taxon>
        <taxon>Flavobacteriales</taxon>
        <taxon>Flavobacteriaceae</taxon>
        <taxon>Flavobacterium</taxon>
    </lineage>
</organism>
<proteinExistence type="predicted"/>
<accession>A0A444WA89</accession>
<name>A0A444WA89_9FLAO</name>
<sequence length="119" mass="13442">MDNTTLASVMEKNLEQVWNQRNSGIRLKAIESLYEQDCDLFHVNHQVKGYDAINESVSGVLAQMPEDFTFTRLSPVIINNDLGRLIWGVGPKGKAPVQTGMDIVVFEQGRIRSLYVFLD</sequence>
<evidence type="ECO:0000313" key="2">
    <source>
        <dbReference type="Proteomes" id="UP000289775"/>
    </source>
</evidence>
<dbReference type="RefSeq" id="WP_129751041.1">
    <property type="nucleotide sequence ID" value="NZ_JUIW01000006.1"/>
</dbReference>
<keyword evidence="2" id="KW-1185">Reference proteome</keyword>